<reference evidence="2 3" key="1">
    <citation type="submission" date="2013-11" db="EMBL/GenBank/DDBJ databases">
        <title>The Damaraland mole rat (Fukomys damarensis) genome and evolution of African mole rats.</title>
        <authorList>
            <person name="Gladyshev V.N."/>
            <person name="Fang X."/>
        </authorList>
    </citation>
    <scope>NUCLEOTIDE SEQUENCE [LARGE SCALE GENOMIC DNA]</scope>
    <source>
        <tissue evidence="2">Liver</tissue>
    </source>
</reference>
<name>A0A091DPJ4_FUKDA</name>
<evidence type="ECO:0000256" key="1">
    <source>
        <dbReference type="SAM" id="MobiDB-lite"/>
    </source>
</evidence>
<evidence type="ECO:0000313" key="2">
    <source>
        <dbReference type="EMBL" id="KFO34069.1"/>
    </source>
</evidence>
<sequence length="85" mass="9049">MTAGQESSALHGEHHILAPVKIPQLGCPDPSSQEHRLSGFHHWPLDLPGADPQYGQAEDIAMGSGTLVGLKEDIALDSKPLAEFV</sequence>
<keyword evidence="3" id="KW-1185">Reference proteome</keyword>
<dbReference type="Proteomes" id="UP000028990">
    <property type="component" value="Unassembled WGS sequence"/>
</dbReference>
<evidence type="ECO:0000313" key="3">
    <source>
        <dbReference type="Proteomes" id="UP000028990"/>
    </source>
</evidence>
<protein>
    <submittedName>
        <fullName evidence="2">Uncharacterized protein</fullName>
    </submittedName>
</protein>
<feature type="region of interest" description="Disordered" evidence="1">
    <location>
        <begin position="22"/>
        <end position="43"/>
    </location>
</feature>
<dbReference type="AlphaFoldDB" id="A0A091DPJ4"/>
<gene>
    <name evidence="2" type="ORF">H920_04553</name>
</gene>
<dbReference type="EMBL" id="KN122017">
    <property type="protein sequence ID" value="KFO34069.1"/>
    <property type="molecule type" value="Genomic_DNA"/>
</dbReference>
<proteinExistence type="predicted"/>
<accession>A0A091DPJ4</accession>
<organism evidence="2 3">
    <name type="scientific">Fukomys damarensis</name>
    <name type="common">Damaraland mole rat</name>
    <name type="synonym">Cryptomys damarensis</name>
    <dbReference type="NCBI Taxonomy" id="885580"/>
    <lineage>
        <taxon>Eukaryota</taxon>
        <taxon>Metazoa</taxon>
        <taxon>Chordata</taxon>
        <taxon>Craniata</taxon>
        <taxon>Vertebrata</taxon>
        <taxon>Euteleostomi</taxon>
        <taxon>Mammalia</taxon>
        <taxon>Eutheria</taxon>
        <taxon>Euarchontoglires</taxon>
        <taxon>Glires</taxon>
        <taxon>Rodentia</taxon>
        <taxon>Hystricomorpha</taxon>
        <taxon>Bathyergidae</taxon>
        <taxon>Fukomys</taxon>
    </lineage>
</organism>